<dbReference type="SUPFAM" id="SSF158682">
    <property type="entry name" value="TerB-like"/>
    <property type="match status" value="1"/>
</dbReference>
<accession>A0A8J7Q5T8</accession>
<gene>
    <name evidence="2" type="ORF">J3U88_01820</name>
</gene>
<reference evidence="2" key="1">
    <citation type="submission" date="2021-03" db="EMBL/GenBank/DDBJ databases">
        <authorList>
            <person name="Wang G."/>
        </authorList>
    </citation>
    <scope>NUCLEOTIDE SEQUENCE</scope>
    <source>
        <strain evidence="2">KCTC 12899</strain>
    </source>
</reference>
<name>A0A8J7Q5T8_9BACT</name>
<dbReference type="InterPro" id="IPR029024">
    <property type="entry name" value="TerB-like"/>
</dbReference>
<proteinExistence type="predicted"/>
<organism evidence="2 3">
    <name type="scientific">Acanthopleuribacter pedis</name>
    <dbReference type="NCBI Taxonomy" id="442870"/>
    <lineage>
        <taxon>Bacteria</taxon>
        <taxon>Pseudomonadati</taxon>
        <taxon>Acidobacteriota</taxon>
        <taxon>Holophagae</taxon>
        <taxon>Acanthopleuribacterales</taxon>
        <taxon>Acanthopleuribacteraceae</taxon>
        <taxon>Acanthopleuribacter</taxon>
    </lineage>
</organism>
<dbReference type="EMBL" id="JAFREP010000001">
    <property type="protein sequence ID" value="MBO1317179.1"/>
    <property type="molecule type" value="Genomic_DNA"/>
</dbReference>
<dbReference type="Proteomes" id="UP000664417">
    <property type="component" value="Unassembled WGS sequence"/>
</dbReference>
<evidence type="ECO:0000313" key="3">
    <source>
        <dbReference type="Proteomes" id="UP000664417"/>
    </source>
</evidence>
<feature type="domain" description="Co-chaperone DjlA N-terminal" evidence="1">
    <location>
        <begin position="28"/>
        <end position="141"/>
    </location>
</feature>
<protein>
    <submittedName>
        <fullName evidence="2">TerB family tellurite resistance protein</fullName>
    </submittedName>
</protein>
<dbReference type="Gene3D" id="1.10.3680.10">
    <property type="entry name" value="TerB-like"/>
    <property type="match status" value="1"/>
</dbReference>
<dbReference type="Pfam" id="PF05099">
    <property type="entry name" value="TerB"/>
    <property type="match status" value="1"/>
</dbReference>
<keyword evidence="3" id="KW-1185">Reference proteome</keyword>
<comment type="caution">
    <text evidence="2">The sequence shown here is derived from an EMBL/GenBank/DDBJ whole genome shotgun (WGS) entry which is preliminary data.</text>
</comment>
<evidence type="ECO:0000313" key="2">
    <source>
        <dbReference type="EMBL" id="MBO1317179.1"/>
    </source>
</evidence>
<dbReference type="AlphaFoldDB" id="A0A8J7Q5T8"/>
<evidence type="ECO:0000259" key="1">
    <source>
        <dbReference type="Pfam" id="PF05099"/>
    </source>
</evidence>
<dbReference type="CDD" id="cd07313">
    <property type="entry name" value="terB_like_2"/>
    <property type="match status" value="1"/>
</dbReference>
<dbReference type="InterPro" id="IPR007791">
    <property type="entry name" value="DjlA_N"/>
</dbReference>
<sequence>MSFFERVRLFFSSESKQEQQEDPLLYRVVLLLEVAMFDDEFDNREKALIVHLLETKYGLNREEIEALLTLADEKRAQSHDIFAHTSRINDWLSLEDRADLMKEIWQVIFADDKLTPQEDHLARRLRTLLRLDHQHWAQAKQDAREAGS</sequence>
<dbReference type="RefSeq" id="WP_207856412.1">
    <property type="nucleotide sequence ID" value="NZ_JAFREP010000001.1"/>
</dbReference>